<keyword evidence="3" id="KW-1185">Reference proteome</keyword>
<sequence length="336" mass="35470">MLMSLINTLLFKPCSALGVDVDVIAKLVRCGMGLLVITVIGAANAAPLQGQLVNRGHAHEALFAVNASSEGLIAVGGGGQISTSKDGENWTRLDIDLAGKSLLAVSDLAGNAIAVGQQGVIVRRDGSGWHEQTSPTTERLFSVAQDGEGFVIASGGFGTVLRSVDGGIHWEKLAIDWQALIGQSYEPHVYNVTVDDRGRAYMVGEFGMIARSDDQGLTWQALHSGDESLFGFSLGVDGLAYAVGQSGTILRSRDAGLNWEKISSGSEAILLDVSIRSDGRAVVTGIREGLSIGAEDSKATRLEDSPLLVSWYCDVSVYKGDFYVVGEKANVIKLSI</sequence>
<evidence type="ECO:0000313" key="1">
    <source>
        <dbReference type="EMBL" id="CAA0114699.1"/>
    </source>
</evidence>
<proteinExistence type="predicted"/>
<name>A0A5S9Q9H0_9GAMM</name>
<evidence type="ECO:0000313" key="2">
    <source>
        <dbReference type="EMBL" id="CAA0122989.1"/>
    </source>
</evidence>
<dbReference type="Gene3D" id="2.130.10.10">
    <property type="entry name" value="YVTN repeat-like/Quinoprotein amine dehydrogenase"/>
    <property type="match status" value="1"/>
</dbReference>
<gene>
    <name evidence="1" type="primary">hcf136_3</name>
    <name evidence="1" type="ORF">IHBHHGIJ_03591</name>
    <name evidence="2" type="ORF">KFEGEMFD_04023</name>
</gene>
<evidence type="ECO:0000313" key="3">
    <source>
        <dbReference type="Proteomes" id="UP000435877"/>
    </source>
</evidence>
<reference evidence="3 4" key="1">
    <citation type="submission" date="2019-11" db="EMBL/GenBank/DDBJ databases">
        <authorList>
            <person name="Holert J."/>
        </authorList>
    </citation>
    <scope>NUCLEOTIDE SEQUENCE [LARGE SCALE GENOMIC DNA]</scope>
    <source>
        <strain evidence="2">BC3_2A</strain>
        <strain evidence="1">SB11_1A</strain>
    </source>
</reference>
<dbReference type="EMBL" id="CACSIM010000009">
    <property type="protein sequence ID" value="CAA0122989.1"/>
    <property type="molecule type" value="Genomic_DNA"/>
</dbReference>
<evidence type="ECO:0000313" key="4">
    <source>
        <dbReference type="Proteomes" id="UP000439591"/>
    </source>
</evidence>
<dbReference type="Proteomes" id="UP000439591">
    <property type="component" value="Unassembled WGS sequence"/>
</dbReference>
<dbReference type="Proteomes" id="UP000435877">
    <property type="component" value="Unassembled WGS sequence"/>
</dbReference>
<dbReference type="InterPro" id="IPR015943">
    <property type="entry name" value="WD40/YVTN_repeat-like_dom_sf"/>
</dbReference>
<dbReference type="EMBL" id="CACSIK010000005">
    <property type="protein sequence ID" value="CAA0114699.1"/>
    <property type="molecule type" value="Genomic_DNA"/>
</dbReference>
<accession>A0A5S9Q9H0</accession>
<protein>
    <submittedName>
        <fullName evidence="1">Ycf48-like protein</fullName>
    </submittedName>
</protein>
<dbReference type="SUPFAM" id="SSF110296">
    <property type="entry name" value="Oligoxyloglucan reducing end-specific cellobiohydrolase"/>
    <property type="match status" value="1"/>
</dbReference>
<dbReference type="PANTHER" id="PTHR47199:SF2">
    <property type="entry name" value="PHOTOSYSTEM II STABILITY_ASSEMBLY FACTOR HCF136, CHLOROPLASTIC"/>
    <property type="match status" value="1"/>
</dbReference>
<dbReference type="AlphaFoldDB" id="A0A5S9Q9H0"/>
<organism evidence="1 3">
    <name type="scientific">Zhongshania aliphaticivorans</name>
    <dbReference type="NCBI Taxonomy" id="1470434"/>
    <lineage>
        <taxon>Bacteria</taxon>
        <taxon>Pseudomonadati</taxon>
        <taxon>Pseudomonadota</taxon>
        <taxon>Gammaproteobacteria</taxon>
        <taxon>Cellvibrionales</taxon>
        <taxon>Spongiibacteraceae</taxon>
        <taxon>Zhongshania</taxon>
    </lineage>
</organism>
<dbReference type="PANTHER" id="PTHR47199">
    <property type="entry name" value="PHOTOSYSTEM II STABILITY/ASSEMBLY FACTOR HCF136, CHLOROPLASTIC"/>
    <property type="match status" value="1"/>
</dbReference>